<dbReference type="PROSITE" id="PS52053">
    <property type="entry name" value="NEL"/>
    <property type="match status" value="1"/>
</dbReference>
<dbReference type="InterPro" id="IPR046673">
    <property type="entry name" value="ToxA_N"/>
</dbReference>
<keyword evidence="9" id="KW-1185">Reference proteome</keyword>
<dbReference type="SUPFAM" id="SSF52058">
    <property type="entry name" value="L domain-like"/>
    <property type="match status" value="1"/>
</dbReference>
<dbReference type="Pfam" id="PF20178">
    <property type="entry name" value="ToxA_N"/>
    <property type="match status" value="1"/>
</dbReference>
<dbReference type="PANTHER" id="PTHR45712:SF22">
    <property type="entry name" value="INSULIN-LIKE GROWTH FACTOR-BINDING PROTEIN COMPLEX ACID LABILE SUBUNIT"/>
    <property type="match status" value="1"/>
</dbReference>
<protein>
    <recommendedName>
        <fullName evidence="2">RING-type E3 ubiquitin transferase</fullName>
        <ecNumber evidence="2">2.3.2.27</ecNumber>
    </recommendedName>
</protein>
<proteinExistence type="inferred from homology"/>
<evidence type="ECO:0000256" key="2">
    <source>
        <dbReference type="ARBA" id="ARBA00012483"/>
    </source>
</evidence>
<keyword evidence="5" id="KW-0843">Virulence</keyword>
<evidence type="ECO:0000256" key="1">
    <source>
        <dbReference type="ARBA" id="ARBA00000900"/>
    </source>
</evidence>
<evidence type="ECO:0000256" key="6">
    <source>
        <dbReference type="PROSITE-ProRule" id="PRU01398"/>
    </source>
</evidence>
<feature type="domain" description="NEL" evidence="7">
    <location>
        <begin position="1522"/>
        <end position="1802"/>
    </location>
</feature>
<keyword evidence="6" id="KW-0964">Secreted</keyword>
<dbReference type="InterPro" id="IPR029487">
    <property type="entry name" value="NEL_dom"/>
</dbReference>
<dbReference type="EMBL" id="FNCO01000008">
    <property type="protein sequence ID" value="SDH80561.1"/>
    <property type="molecule type" value="Genomic_DNA"/>
</dbReference>
<dbReference type="Gene3D" id="3.80.10.10">
    <property type="entry name" value="Ribonuclease Inhibitor"/>
    <property type="match status" value="2"/>
</dbReference>
<reference evidence="9" key="1">
    <citation type="submission" date="2016-10" db="EMBL/GenBank/DDBJ databases">
        <authorList>
            <person name="Varghese N."/>
            <person name="Submissions S."/>
        </authorList>
    </citation>
    <scope>NUCLEOTIDE SEQUENCE [LARGE SCALE GENOMIC DNA]</scope>
    <source>
        <strain evidence="9">ATCC 700689</strain>
    </source>
</reference>
<dbReference type="InterPro" id="IPR050333">
    <property type="entry name" value="SLRP"/>
</dbReference>
<dbReference type="Gene3D" id="1.20.58.360">
    <property type="entry name" value="Shigella T3SS effector IpaH defines"/>
    <property type="match status" value="1"/>
</dbReference>
<dbReference type="GO" id="GO:0016567">
    <property type="term" value="P:protein ubiquitination"/>
    <property type="evidence" value="ECO:0007669"/>
    <property type="project" value="InterPro"/>
</dbReference>
<dbReference type="STRING" id="89065.SAMN05216605_108184"/>
<dbReference type="GO" id="GO:0016874">
    <property type="term" value="F:ligase activity"/>
    <property type="evidence" value="ECO:0007669"/>
    <property type="project" value="UniProtKB-KW"/>
</dbReference>
<dbReference type="GO" id="GO:0005576">
    <property type="term" value="C:extracellular region"/>
    <property type="evidence" value="ECO:0007669"/>
    <property type="project" value="UniProtKB-UniRule"/>
</dbReference>
<dbReference type="Proteomes" id="UP000182894">
    <property type="component" value="Unassembled WGS sequence"/>
</dbReference>
<dbReference type="SMART" id="SM00369">
    <property type="entry name" value="LRR_TYP"/>
    <property type="match status" value="4"/>
</dbReference>
<comment type="catalytic activity">
    <reaction evidence="1">
        <text>S-ubiquitinyl-[E2 ubiquitin-conjugating enzyme]-L-cysteine + [acceptor protein]-L-lysine = [E2 ubiquitin-conjugating enzyme]-L-cysteine + N(6)-ubiquitinyl-[acceptor protein]-L-lysine.</text>
        <dbReference type="EC" id="2.3.2.27"/>
    </reaction>
</comment>
<dbReference type="Pfam" id="PF14496">
    <property type="entry name" value="NEL"/>
    <property type="match status" value="1"/>
</dbReference>
<organism evidence="8 9">
    <name type="scientific">Pseudomonas abietaniphila</name>
    <dbReference type="NCBI Taxonomy" id="89065"/>
    <lineage>
        <taxon>Bacteria</taxon>
        <taxon>Pseudomonadati</taxon>
        <taxon>Pseudomonadota</taxon>
        <taxon>Gammaproteobacteria</taxon>
        <taxon>Pseudomonadales</taxon>
        <taxon>Pseudomonadaceae</taxon>
        <taxon>Pseudomonas</taxon>
    </lineage>
</organism>
<dbReference type="GO" id="GO:0061630">
    <property type="term" value="F:ubiquitin protein ligase activity"/>
    <property type="evidence" value="ECO:0007669"/>
    <property type="project" value="UniProtKB-EC"/>
</dbReference>
<accession>A0A1G8FEG6</accession>
<sequence>MPTSPDNDASKLEQLRQQFALDPVLTTLQAQLPSGFIEASPSERKAYIEALRLSRTCKADLKKALEPLKGLDAFCTPLLADALDARFGKRFNPVQDRFFGITLHGHAEPSSVTHTLLEAAMHNYEREESVTSGFDRFSLLGADGFPHPEKMKYEEFVDLSRHLNLGQKYQDHLNSVLEPESRAGDGPEVARLNMRGLFISNDRADLELYARAATLRKQVSASFGSAIIDLAMNRPSPKLDGHPLLIQGLRLLEHDILRVTVIRPARTWTFTQVPIVLYIPQDPICPMKEYALMAEIESDLRTRLMDLKYQQFFASLIGERNRASFFERLNRHLFPLQPMDGNRFTTGLWEHQADHSAQLLIESDPIEGNLFRSMYAQQMSLIKDNARFLAVPTEDEDALTRRKRLQRWLNLGLTLANVAALYVPLLGNLLFVYASAELMSEVYHGLEDLSHDDFEQGVGHLMDAATNLAFMAALAKAGATARLPEPPPIQSNHFIADLVPVKLANGQTRLWKPDISPFQVDVVLPEGLSPDIDGVTTVNGKRYIQIEDRTYELHHEAHVNKWALKHPDPMRHVSLPLQRNGVGAFKHFGEDVAQWSARKLFTRLGHSVAGLSDAAAGQILSVTGTDEALLREVHGQSAVPPGHLRDTIKRFQLDARVQSEPHVGDRTPRERFAELYQASEHSDDPAVQRMQRDFPGLPSHVAEDIVADASTVERQQMLDTGRVALRHAEAAVWQLRQTRLNRALEGFHLKSVVSPDTDTLRLRLLARLPGGSDTVRIELRDGSRHGPLLDSVGSADAAEPKTLVRRNGGYLAYDAQGNDLNSMPPDGNNLCDALMHALPDGPRRAIGLPHVWQAEALNERLARLAASDRQQSADLLGQVSKPLRFNQPQRMLKGRLGYGLSGRGRLPGFVLEDHLLDKIARLELGQMNPQTALDALRSAHPQASNGDLNQRLDVLLDERSALRADLDAWAWRSTELPSMNVLQENSRTWIAEAILAWWESASFSTAPDAAVLKISAASIMDFPVRLPEFFFARVERISLSYLLAHGVSAADYAEQIGQFLRRFTRVHSLAVVNPSGIPPVLAPMSALPQVIADSCPLLRELDLSRQQLTFSLSDFDQFRRMRQLKRLDLTGNNLDSLSLTVRMEPLVLDRLVLDRTRLTRWPLWLNDWIPGHVGEVSLSHNRITDLPDHVLHNMHSAASPTVIDLSGNLLPRRTVIEACLYQARPGAAFRFELYIPARLRPLIDALLTTQTEIETALSRWVADAGASMPTQGVRIALRDTLLEQWRSNASGRVSLPLRLDSVPLEAFPLSLPEAFYQTFTGLDLHDIRAGDESLNALIRRFQNATTVDISGTRVPPLLAPPASLLELPNLREIGLSGHGMLIDQAAFDFFCQLPQLRHLDLSANRLSETIDTQAITHRRWESLTLESMGLEHCPAWLTELLPNHLYSLSLAENRLTELPEALLDNPRSHTARSEIILTGNPLTLDTMERAHLSEGPDRPFAFYMDLPNDFMETDSEDDSSDEAPDSVDHWLVGDDSTQAMQRTAWAGIEAAGDARSLLSLIGRLRRSADFLRARASLTSRLWAVLQAAAADSDLRVLLNGMAEEAISNRTCEDGVRLEFNQIEIQVFSRTSLLGIPDNERGGTLYRLMRRLYRLDTVDRMARENTGARDAAEVRMAYRVGLAERLDLPLAPANMLYREAAALTETEISDVAARVLQSETSNEFLRTASNCEFWQKWLRESHAQAFAELESVFAQERERLEDQFPELDQAYLERAKAMDDDQKRREAELISTLTIQAGLTYGN</sequence>
<feature type="active site" description="Glycyl thioester intermediate" evidence="6">
    <location>
        <position position="1611"/>
    </location>
</feature>
<gene>
    <name evidence="8" type="ORF">SAMN05216605_108184</name>
</gene>
<evidence type="ECO:0000313" key="8">
    <source>
        <dbReference type="EMBL" id="SDH80561.1"/>
    </source>
</evidence>
<comment type="PTM">
    <text evidence="6">Ubiquitinated in the presence of host E1 ubiquitin-activating enzyme, E2 ubiquitin-conjugating enzyme and ubiquitin.</text>
</comment>
<dbReference type="EC" id="2.3.2.27" evidence="2"/>
<dbReference type="InterPro" id="IPR032675">
    <property type="entry name" value="LRR_dom_sf"/>
</dbReference>
<evidence type="ECO:0000256" key="5">
    <source>
        <dbReference type="ARBA" id="ARBA00023026"/>
    </source>
</evidence>
<keyword evidence="6" id="KW-1035">Host cytoplasm</keyword>
<dbReference type="PANTHER" id="PTHR45712">
    <property type="entry name" value="AGAP008170-PA"/>
    <property type="match status" value="1"/>
</dbReference>
<comment type="similarity">
    <text evidence="6">Belongs to the LRR-containing bacterial E3 ligase family.</text>
</comment>
<evidence type="ECO:0000259" key="7">
    <source>
        <dbReference type="PROSITE" id="PS52053"/>
    </source>
</evidence>
<keyword evidence="6" id="KW-0808">Transferase</keyword>
<dbReference type="InterPro" id="IPR003591">
    <property type="entry name" value="Leu-rich_rpt_typical-subtyp"/>
</dbReference>
<keyword evidence="4" id="KW-0677">Repeat</keyword>
<keyword evidence="6" id="KW-0833">Ubl conjugation pathway</keyword>
<evidence type="ECO:0000256" key="4">
    <source>
        <dbReference type="ARBA" id="ARBA00022737"/>
    </source>
</evidence>
<evidence type="ECO:0000313" key="9">
    <source>
        <dbReference type="Proteomes" id="UP000182894"/>
    </source>
</evidence>
<keyword evidence="3" id="KW-0433">Leucine-rich repeat</keyword>
<evidence type="ECO:0000256" key="3">
    <source>
        <dbReference type="ARBA" id="ARBA00022614"/>
    </source>
</evidence>
<name>A0A1G8FEG6_9PSED</name>
<keyword evidence="8" id="KW-0436">Ligase</keyword>
<dbReference type="RefSeq" id="WP_341845435.1">
    <property type="nucleotide sequence ID" value="NZ_FNCO01000008.1"/>
</dbReference>
<keyword evidence="6" id="KW-0832">Ubl conjugation</keyword>